<dbReference type="AlphaFoldDB" id="A0A369J8A0"/>
<accession>A0A369J8A0</accession>
<dbReference type="PROSITE" id="PS51387">
    <property type="entry name" value="FAD_PCMH"/>
    <property type="match status" value="1"/>
</dbReference>
<evidence type="ECO:0000313" key="8">
    <source>
        <dbReference type="Proteomes" id="UP000076154"/>
    </source>
</evidence>
<keyword evidence="5" id="KW-0560">Oxidoreductase</keyword>
<dbReference type="PANTHER" id="PTHR42973">
    <property type="entry name" value="BINDING OXIDOREDUCTASE, PUTATIVE (AFU_ORTHOLOGUE AFUA_1G17690)-RELATED"/>
    <property type="match status" value="1"/>
</dbReference>
<comment type="cofactor">
    <cofactor evidence="1">
        <name>FAD</name>
        <dbReference type="ChEBI" id="CHEBI:57692"/>
    </cofactor>
</comment>
<evidence type="ECO:0000313" key="7">
    <source>
        <dbReference type="EMBL" id="RDB18319.1"/>
    </source>
</evidence>
<dbReference type="PANTHER" id="PTHR42973:SF39">
    <property type="entry name" value="FAD-BINDING PCMH-TYPE DOMAIN-CONTAINING PROTEIN"/>
    <property type="match status" value="1"/>
</dbReference>
<keyword evidence="8" id="KW-1185">Reference proteome</keyword>
<dbReference type="GO" id="GO:0071949">
    <property type="term" value="F:FAD binding"/>
    <property type="evidence" value="ECO:0007669"/>
    <property type="project" value="InterPro"/>
</dbReference>
<dbReference type="OrthoDB" id="415825at2759"/>
<dbReference type="Gene3D" id="3.30.43.10">
    <property type="entry name" value="Uridine Diphospho-n-acetylenolpyruvylglucosamine Reductase, domain 2"/>
    <property type="match status" value="1"/>
</dbReference>
<dbReference type="InterPro" id="IPR036318">
    <property type="entry name" value="FAD-bd_PCMH-like_sf"/>
</dbReference>
<dbReference type="Gene3D" id="3.40.462.20">
    <property type="match status" value="1"/>
</dbReference>
<evidence type="ECO:0000256" key="4">
    <source>
        <dbReference type="ARBA" id="ARBA00022827"/>
    </source>
</evidence>
<evidence type="ECO:0000256" key="1">
    <source>
        <dbReference type="ARBA" id="ARBA00001974"/>
    </source>
</evidence>
<dbReference type="Gene3D" id="3.30.465.10">
    <property type="match status" value="1"/>
</dbReference>
<dbReference type="EMBL" id="LUEZ02000106">
    <property type="protein sequence ID" value="RDB18319.1"/>
    <property type="molecule type" value="Genomic_DNA"/>
</dbReference>
<dbReference type="SUPFAM" id="SSF56176">
    <property type="entry name" value="FAD-binding/transporter-associated domain-like"/>
    <property type="match status" value="1"/>
</dbReference>
<dbReference type="GO" id="GO:0016491">
    <property type="term" value="F:oxidoreductase activity"/>
    <property type="evidence" value="ECO:0007669"/>
    <property type="project" value="UniProtKB-KW"/>
</dbReference>
<dbReference type="InterPro" id="IPR012951">
    <property type="entry name" value="BBE"/>
</dbReference>
<gene>
    <name evidence="7" type="primary">HDNO_2</name>
    <name evidence="7" type="ORF">Hypma_000531</name>
</gene>
<comment type="similarity">
    <text evidence="2">Belongs to the oxygen-dependent FAD-linked oxidoreductase family.</text>
</comment>
<name>A0A369J8A0_HYPMA</name>
<dbReference type="Pfam" id="PF08031">
    <property type="entry name" value="BBE"/>
    <property type="match status" value="1"/>
</dbReference>
<protein>
    <submittedName>
        <fullName evidence="7">6-hydroxy-D-nicotine oxidase</fullName>
    </submittedName>
</protein>
<dbReference type="InterPro" id="IPR016166">
    <property type="entry name" value="FAD-bd_PCMH"/>
</dbReference>
<dbReference type="Pfam" id="PF01565">
    <property type="entry name" value="FAD_binding_4"/>
    <property type="match status" value="1"/>
</dbReference>
<keyword evidence="4" id="KW-0274">FAD</keyword>
<dbReference type="InterPro" id="IPR016169">
    <property type="entry name" value="FAD-bd_PCMH_sub2"/>
</dbReference>
<reference evidence="7" key="1">
    <citation type="submission" date="2018-04" db="EMBL/GenBank/DDBJ databases">
        <title>Whole genome sequencing of Hypsizygus marmoreus.</title>
        <authorList>
            <person name="Choi I.-G."/>
            <person name="Min B."/>
            <person name="Kim J.-G."/>
            <person name="Kim S."/>
            <person name="Oh Y.-L."/>
            <person name="Kong W.-S."/>
            <person name="Park H."/>
            <person name="Jeong J."/>
            <person name="Song E.-S."/>
        </authorList>
    </citation>
    <scope>NUCLEOTIDE SEQUENCE [LARGE SCALE GENOMIC DNA]</scope>
    <source>
        <strain evidence="7">51987-8</strain>
    </source>
</reference>
<keyword evidence="3" id="KW-0285">Flavoprotein</keyword>
<evidence type="ECO:0000256" key="2">
    <source>
        <dbReference type="ARBA" id="ARBA00005466"/>
    </source>
</evidence>
<dbReference type="STRING" id="39966.A0A369J8A0"/>
<sequence length="467" mass="50298">MAEETFSVFKSTFKGDIVTPTDPDYEAAIARWACNAQRRAKIVAFVKDEADVALAIKYAKTSNLPIAIRGGAHSPAGASSIENGLVIDLSKYINTARVDVEKKVIHVGGGALWEAVDKAAIQCGLATVGGTVNHTGVGGLILGGGYGWLSPQHGLAVDNLVQATVVTADGSVLTASDTENPDLFFGIRGGGCNFGVVTEFVLKLHPQRRTVYAGLLIFAPPALEKLVAVTTEWWAHAGEKEAMLQMTTVGHDGNPVILIFPFYNGTEAEGRANFKAFLDIGPVADMTKEIPYEELNGIQNAAVYPGQGIYMKGQAHRTPHFAAISAAYNRVISIVQGPTEHRANIVYEYYPLAKIMSVPPGTTAFRRDSTPTVLVVVSWKENTVENNDVARGLAAELGRLITAGEKVTESQSLGYSNYDAEAVSGEKESVPDKAKLVFVENYPRLQGIKKKYDPENIFNKWFPITPA</sequence>
<dbReference type="InterPro" id="IPR050416">
    <property type="entry name" value="FAD-linked_Oxidoreductase"/>
</dbReference>
<dbReference type="InterPro" id="IPR006094">
    <property type="entry name" value="Oxid_FAD_bind_N"/>
</dbReference>
<evidence type="ECO:0000259" key="6">
    <source>
        <dbReference type="PROSITE" id="PS51387"/>
    </source>
</evidence>
<feature type="domain" description="FAD-binding PCMH-type" evidence="6">
    <location>
        <begin position="35"/>
        <end position="207"/>
    </location>
</feature>
<comment type="caution">
    <text evidence="7">The sequence shown here is derived from an EMBL/GenBank/DDBJ whole genome shotgun (WGS) entry which is preliminary data.</text>
</comment>
<evidence type="ECO:0000256" key="3">
    <source>
        <dbReference type="ARBA" id="ARBA00022630"/>
    </source>
</evidence>
<dbReference type="InterPro" id="IPR016167">
    <property type="entry name" value="FAD-bd_PCMH_sub1"/>
</dbReference>
<organism evidence="7 8">
    <name type="scientific">Hypsizygus marmoreus</name>
    <name type="common">White beech mushroom</name>
    <name type="synonym">Agaricus marmoreus</name>
    <dbReference type="NCBI Taxonomy" id="39966"/>
    <lineage>
        <taxon>Eukaryota</taxon>
        <taxon>Fungi</taxon>
        <taxon>Dikarya</taxon>
        <taxon>Basidiomycota</taxon>
        <taxon>Agaricomycotina</taxon>
        <taxon>Agaricomycetes</taxon>
        <taxon>Agaricomycetidae</taxon>
        <taxon>Agaricales</taxon>
        <taxon>Tricholomatineae</taxon>
        <taxon>Lyophyllaceae</taxon>
        <taxon>Hypsizygus</taxon>
    </lineage>
</organism>
<dbReference type="InParanoid" id="A0A369J8A0"/>
<dbReference type="Proteomes" id="UP000076154">
    <property type="component" value="Unassembled WGS sequence"/>
</dbReference>
<evidence type="ECO:0000256" key="5">
    <source>
        <dbReference type="ARBA" id="ARBA00023002"/>
    </source>
</evidence>
<proteinExistence type="inferred from homology"/>